<dbReference type="InterPro" id="IPR012921">
    <property type="entry name" value="SPOC_C"/>
</dbReference>
<dbReference type="GO" id="GO:0003723">
    <property type="term" value="F:RNA binding"/>
    <property type="evidence" value="ECO:0007669"/>
    <property type="project" value="UniProtKB-KW"/>
</dbReference>
<evidence type="ECO:0000313" key="6">
    <source>
        <dbReference type="Proteomes" id="UP000886998"/>
    </source>
</evidence>
<dbReference type="OrthoDB" id="6407164at2759"/>
<evidence type="ECO:0000313" key="5">
    <source>
        <dbReference type="EMBL" id="GFY52771.1"/>
    </source>
</evidence>
<gene>
    <name evidence="5" type="primary">NCL1_33422</name>
    <name evidence="5" type="ORF">TNIN_303171</name>
</gene>
<dbReference type="Pfam" id="PF07744">
    <property type="entry name" value="SPOC"/>
    <property type="match status" value="1"/>
</dbReference>
<organism evidence="5 6">
    <name type="scientific">Trichonephila inaurata madagascariensis</name>
    <dbReference type="NCBI Taxonomy" id="2747483"/>
    <lineage>
        <taxon>Eukaryota</taxon>
        <taxon>Metazoa</taxon>
        <taxon>Ecdysozoa</taxon>
        <taxon>Arthropoda</taxon>
        <taxon>Chelicerata</taxon>
        <taxon>Arachnida</taxon>
        <taxon>Araneae</taxon>
        <taxon>Araneomorphae</taxon>
        <taxon>Entelegynae</taxon>
        <taxon>Araneoidea</taxon>
        <taxon>Nephilidae</taxon>
        <taxon>Trichonephila</taxon>
        <taxon>Trichonephila inaurata</taxon>
    </lineage>
</organism>
<dbReference type="InterPro" id="IPR010912">
    <property type="entry name" value="SPOC_met"/>
</dbReference>
<dbReference type="EMBL" id="BMAV01008899">
    <property type="protein sequence ID" value="GFY52771.1"/>
    <property type="molecule type" value="Genomic_DNA"/>
</dbReference>
<evidence type="ECO:0000259" key="4">
    <source>
        <dbReference type="PROSITE" id="PS50917"/>
    </source>
</evidence>
<evidence type="ECO:0000256" key="2">
    <source>
        <dbReference type="ARBA" id="ARBA00022884"/>
    </source>
</evidence>
<dbReference type="AlphaFoldDB" id="A0A8X7C117"/>
<dbReference type="Proteomes" id="UP000886998">
    <property type="component" value="Unassembled WGS sequence"/>
</dbReference>
<feature type="domain" description="SPOC" evidence="4">
    <location>
        <begin position="22"/>
        <end position="107"/>
    </location>
</feature>
<sequence>MALICQIHREWAHARPVIDITLARFPTRYPVVWRGNLALKDAQATVMMYFLSGNIKFARTVLPQDEADPTPLRITEERRLVPEALNEVIQNIKILFETPDIAANISD</sequence>
<dbReference type="SUPFAM" id="SSF100939">
    <property type="entry name" value="SPOC domain-like"/>
    <property type="match status" value="1"/>
</dbReference>
<keyword evidence="3" id="KW-0539">Nucleus</keyword>
<keyword evidence="2" id="KW-0694">RNA-binding</keyword>
<keyword evidence="6" id="KW-1185">Reference proteome</keyword>
<evidence type="ECO:0000256" key="3">
    <source>
        <dbReference type="ARBA" id="ARBA00023242"/>
    </source>
</evidence>
<reference evidence="5" key="1">
    <citation type="submission" date="2020-08" db="EMBL/GenBank/DDBJ databases">
        <title>Multicomponent nature underlies the extraordinary mechanical properties of spider dragline silk.</title>
        <authorList>
            <person name="Kono N."/>
            <person name="Nakamura H."/>
            <person name="Mori M."/>
            <person name="Yoshida Y."/>
            <person name="Ohtoshi R."/>
            <person name="Malay A.D."/>
            <person name="Moran D.A.P."/>
            <person name="Tomita M."/>
            <person name="Numata K."/>
            <person name="Arakawa K."/>
        </authorList>
    </citation>
    <scope>NUCLEOTIDE SEQUENCE</scope>
</reference>
<comment type="subcellular location">
    <subcellularLocation>
        <location evidence="1">Nucleus</location>
    </subcellularLocation>
</comment>
<dbReference type="Gene3D" id="2.40.290.10">
    <property type="match status" value="1"/>
</dbReference>
<evidence type="ECO:0000256" key="1">
    <source>
        <dbReference type="ARBA" id="ARBA00004123"/>
    </source>
</evidence>
<comment type="caution">
    <text evidence="5">The sequence shown here is derived from an EMBL/GenBank/DDBJ whole genome shotgun (WGS) entry which is preliminary data.</text>
</comment>
<protein>
    <submittedName>
        <fullName evidence="5">SPOC domain-containing protein</fullName>
    </submittedName>
</protein>
<dbReference type="GO" id="GO:0005634">
    <property type="term" value="C:nucleus"/>
    <property type="evidence" value="ECO:0007669"/>
    <property type="project" value="UniProtKB-SubCell"/>
</dbReference>
<dbReference type="InterPro" id="IPR016194">
    <property type="entry name" value="SPOC-like_C_dom_sf"/>
</dbReference>
<dbReference type="PROSITE" id="PS50917">
    <property type="entry name" value="SPOC"/>
    <property type="match status" value="1"/>
</dbReference>
<name>A0A8X7C117_9ARAC</name>
<proteinExistence type="predicted"/>
<accession>A0A8X7C117</accession>